<proteinExistence type="inferred from homology"/>
<dbReference type="PROSITE" id="PS52015">
    <property type="entry name" value="TONB_CTD"/>
    <property type="match status" value="1"/>
</dbReference>
<evidence type="ECO:0000256" key="4">
    <source>
        <dbReference type="ARBA" id="ARBA00022475"/>
    </source>
</evidence>
<reference evidence="13" key="1">
    <citation type="journal article" date="2019" name="Int. J. Syst. Evol. Microbiol.">
        <title>The Global Catalogue of Microorganisms (GCM) 10K type strain sequencing project: providing services to taxonomists for standard genome sequencing and annotation.</title>
        <authorList>
            <consortium name="The Broad Institute Genomics Platform"/>
            <consortium name="The Broad Institute Genome Sequencing Center for Infectious Disease"/>
            <person name="Wu L."/>
            <person name="Ma J."/>
        </authorList>
    </citation>
    <scope>NUCLEOTIDE SEQUENCE [LARGE SCALE GENOMIC DNA]</scope>
    <source>
        <strain evidence="13">JCM 19134</strain>
    </source>
</reference>
<dbReference type="EMBL" id="BAABLX010000009">
    <property type="protein sequence ID" value="GAA4937699.1"/>
    <property type="molecule type" value="Genomic_DNA"/>
</dbReference>
<dbReference type="PANTHER" id="PTHR33446:SF14">
    <property type="entry name" value="PROTEIN TONB"/>
    <property type="match status" value="1"/>
</dbReference>
<feature type="transmembrane region" description="Helical" evidence="10">
    <location>
        <begin position="85"/>
        <end position="105"/>
    </location>
</feature>
<sequence length="278" mass="30917">MWSWLKSIQASAERAADDIALNLLDFERNHLLPAQYAELLLAIKTASQATTTVQAAASSHFYDRLNSVLATLNNHSRLTPIERNYTGLLLAIWLAPMVLIHWQWIPFKPDASITMPAAVGISINRPPTQLTRDNYLPAKTPSPIPNLKLTFPSPLQEEINVVGSVSPENFGGHNWPAPIITIRGWLAEKQVMPDYPEEAAQMGASGRVEVRFSIDITGHATNIAIVNADPAHLFENSVIAAIKSSRFKPILLDNRPVVANCLLQIFEFRFFNRPLPNQ</sequence>
<dbReference type="InterPro" id="IPR051045">
    <property type="entry name" value="TonB-dependent_transducer"/>
</dbReference>
<evidence type="ECO:0000256" key="5">
    <source>
        <dbReference type="ARBA" id="ARBA00022519"/>
    </source>
</evidence>
<dbReference type="Gene3D" id="3.30.2420.10">
    <property type="entry name" value="TonB"/>
    <property type="match status" value="1"/>
</dbReference>
<evidence type="ECO:0000256" key="9">
    <source>
        <dbReference type="ARBA" id="ARBA00023136"/>
    </source>
</evidence>
<feature type="domain" description="TonB C-terminal" evidence="11">
    <location>
        <begin position="180"/>
        <end position="277"/>
    </location>
</feature>
<evidence type="ECO:0000256" key="10">
    <source>
        <dbReference type="SAM" id="Phobius"/>
    </source>
</evidence>
<dbReference type="Proteomes" id="UP001409585">
    <property type="component" value="Unassembled WGS sequence"/>
</dbReference>
<keyword evidence="3" id="KW-0813">Transport</keyword>
<dbReference type="SUPFAM" id="SSF74653">
    <property type="entry name" value="TolA/TonB C-terminal domain"/>
    <property type="match status" value="1"/>
</dbReference>
<comment type="caution">
    <text evidence="12">The sequence shown here is derived from an EMBL/GenBank/DDBJ whole genome shotgun (WGS) entry which is preliminary data.</text>
</comment>
<evidence type="ECO:0000256" key="8">
    <source>
        <dbReference type="ARBA" id="ARBA00022989"/>
    </source>
</evidence>
<dbReference type="GO" id="GO:0055085">
    <property type="term" value="P:transmembrane transport"/>
    <property type="evidence" value="ECO:0007669"/>
    <property type="project" value="InterPro"/>
</dbReference>
<evidence type="ECO:0000259" key="11">
    <source>
        <dbReference type="PROSITE" id="PS52015"/>
    </source>
</evidence>
<evidence type="ECO:0000256" key="2">
    <source>
        <dbReference type="ARBA" id="ARBA00006555"/>
    </source>
</evidence>
<dbReference type="PANTHER" id="PTHR33446">
    <property type="entry name" value="PROTEIN TONB-RELATED"/>
    <property type="match status" value="1"/>
</dbReference>
<evidence type="ECO:0000256" key="6">
    <source>
        <dbReference type="ARBA" id="ARBA00022692"/>
    </source>
</evidence>
<comment type="similarity">
    <text evidence="2">Belongs to the TonB family.</text>
</comment>
<evidence type="ECO:0000256" key="7">
    <source>
        <dbReference type="ARBA" id="ARBA00022927"/>
    </source>
</evidence>
<evidence type="ECO:0000256" key="3">
    <source>
        <dbReference type="ARBA" id="ARBA00022448"/>
    </source>
</evidence>
<keyword evidence="5" id="KW-0997">Cell inner membrane</keyword>
<comment type="subcellular location">
    <subcellularLocation>
        <location evidence="1">Cell inner membrane</location>
        <topology evidence="1">Single-pass membrane protein</topology>
        <orientation evidence="1">Periplasmic side</orientation>
    </subcellularLocation>
</comment>
<dbReference type="InterPro" id="IPR037682">
    <property type="entry name" value="TonB_C"/>
</dbReference>
<dbReference type="Pfam" id="PF03544">
    <property type="entry name" value="TonB_C"/>
    <property type="match status" value="1"/>
</dbReference>
<keyword evidence="7" id="KW-0653">Protein transport</keyword>
<evidence type="ECO:0000313" key="12">
    <source>
        <dbReference type="EMBL" id="GAA4937699.1"/>
    </source>
</evidence>
<organism evidence="12 13">
    <name type="scientific">Halioxenophilus aromaticivorans</name>
    <dbReference type="NCBI Taxonomy" id="1306992"/>
    <lineage>
        <taxon>Bacteria</taxon>
        <taxon>Pseudomonadati</taxon>
        <taxon>Pseudomonadota</taxon>
        <taxon>Gammaproteobacteria</taxon>
        <taxon>Alteromonadales</taxon>
        <taxon>Alteromonadaceae</taxon>
        <taxon>Halioxenophilus</taxon>
    </lineage>
</organism>
<evidence type="ECO:0000313" key="13">
    <source>
        <dbReference type="Proteomes" id="UP001409585"/>
    </source>
</evidence>
<keyword evidence="9 10" id="KW-0472">Membrane</keyword>
<keyword evidence="6 10" id="KW-0812">Transmembrane</keyword>
<dbReference type="GO" id="GO:0005886">
    <property type="term" value="C:plasma membrane"/>
    <property type="evidence" value="ECO:0007669"/>
    <property type="project" value="UniProtKB-SubCell"/>
</dbReference>
<evidence type="ECO:0000256" key="1">
    <source>
        <dbReference type="ARBA" id="ARBA00004383"/>
    </source>
</evidence>
<accession>A0AAV3U0P9</accession>
<keyword evidence="13" id="KW-1185">Reference proteome</keyword>
<keyword evidence="4" id="KW-1003">Cell membrane</keyword>
<dbReference type="InterPro" id="IPR006260">
    <property type="entry name" value="TonB/TolA_C"/>
</dbReference>
<dbReference type="NCBIfam" id="TIGR01352">
    <property type="entry name" value="tonB_Cterm"/>
    <property type="match status" value="1"/>
</dbReference>
<keyword evidence="8 10" id="KW-1133">Transmembrane helix</keyword>
<dbReference type="GO" id="GO:0015031">
    <property type="term" value="P:protein transport"/>
    <property type="evidence" value="ECO:0007669"/>
    <property type="project" value="UniProtKB-KW"/>
</dbReference>
<gene>
    <name evidence="12" type="ORF">GCM10025791_14310</name>
</gene>
<protein>
    <recommendedName>
        <fullName evidence="11">TonB C-terminal domain-containing protein</fullName>
    </recommendedName>
</protein>
<name>A0AAV3U0P9_9ALTE</name>
<dbReference type="AlphaFoldDB" id="A0AAV3U0P9"/>